<dbReference type="PIRSF" id="PIRSF036461">
    <property type="entry name" value="Chmtx_methlestr"/>
    <property type="match status" value="1"/>
</dbReference>
<evidence type="ECO:0000256" key="2">
    <source>
        <dbReference type="ARBA" id="ARBA00039140"/>
    </source>
</evidence>
<evidence type="ECO:0000313" key="6">
    <source>
        <dbReference type="EMBL" id="ULP39345.1"/>
    </source>
</evidence>
<organism evidence="6 7">
    <name type="scientific">Mycolicibacterium rufum</name>
    <dbReference type="NCBI Taxonomy" id="318424"/>
    <lineage>
        <taxon>Bacteria</taxon>
        <taxon>Bacillati</taxon>
        <taxon>Actinomycetota</taxon>
        <taxon>Actinomycetes</taxon>
        <taxon>Mycobacteriales</taxon>
        <taxon>Mycobacteriaceae</taxon>
        <taxon>Mycolicibacterium</taxon>
    </lineage>
</organism>
<dbReference type="Gene3D" id="3.40.50.180">
    <property type="entry name" value="Methylesterase CheB, C-terminal domain"/>
    <property type="match status" value="1"/>
</dbReference>
<feature type="active site" evidence="4">
    <location>
        <position position="137"/>
    </location>
</feature>
<dbReference type="PANTHER" id="PTHR42872">
    <property type="entry name" value="PROTEIN-GLUTAMATE METHYLESTERASE/PROTEIN-GLUTAMINE GLUTAMINASE"/>
    <property type="match status" value="1"/>
</dbReference>
<name>A0ABY3UQC7_9MYCO</name>
<evidence type="ECO:0000256" key="3">
    <source>
        <dbReference type="ARBA" id="ARBA00048267"/>
    </source>
</evidence>
<keyword evidence="7" id="KW-1185">Reference proteome</keyword>
<evidence type="ECO:0000313" key="7">
    <source>
        <dbReference type="Proteomes" id="UP001055159"/>
    </source>
</evidence>
<reference evidence="6" key="1">
    <citation type="submission" date="2022-08" db="EMBL/GenBank/DDBJ databases">
        <title>Whole genome sequencing of non-tuberculosis mycobacteria type-strains.</title>
        <authorList>
            <person name="Igarashi Y."/>
            <person name="Osugi A."/>
            <person name="Mitarai S."/>
        </authorList>
    </citation>
    <scope>NUCLEOTIDE SEQUENCE</scope>
    <source>
        <strain evidence="6">JCM 16372</strain>
    </source>
</reference>
<evidence type="ECO:0000259" key="5">
    <source>
        <dbReference type="PROSITE" id="PS50122"/>
    </source>
</evidence>
<dbReference type="Pfam" id="PF01339">
    <property type="entry name" value="CheB_methylest"/>
    <property type="match status" value="1"/>
</dbReference>
<dbReference type="PROSITE" id="PS50122">
    <property type="entry name" value="CHEB"/>
    <property type="match status" value="1"/>
</dbReference>
<proteinExistence type="predicted"/>
<dbReference type="EC" id="3.1.1.61" evidence="2"/>
<feature type="domain" description="CheB-type methylesterase" evidence="5">
    <location>
        <begin position="4"/>
        <end position="195"/>
    </location>
</feature>
<evidence type="ECO:0000256" key="4">
    <source>
        <dbReference type="PROSITE-ProRule" id="PRU00050"/>
    </source>
</evidence>
<dbReference type="RefSeq" id="WP_043415109.1">
    <property type="nucleotide sequence ID" value="NZ_CP092427.2"/>
</dbReference>
<feature type="active site" evidence="4">
    <location>
        <position position="45"/>
    </location>
</feature>
<dbReference type="InterPro" id="IPR035909">
    <property type="entry name" value="CheB_C"/>
</dbReference>
<keyword evidence="1 4" id="KW-0378">Hydrolase</keyword>
<sequence length="336" mass="35641">MSDPRDRRLRGVVAVGASAGGVEALTRVAEGLPGDLPYAVLMALHLPRHAPSVLADIVDRRTALPAVAAQDGMKLEPGRIYVAVPGHHLLTQDHHIVLSTGPTESGHSPALNALFRSAALAFGPRAIAVLLSGVLDDGVLGLAAIRSQGGTTVCQTPEDALFPDMPNNALRAGVVDHTVSAADVGPLLRKLAAEEVRPPRRTPDPSLATENQIAMSDRFQSAGESESFPEPTGFICPDCKGSLQAAGDAHFRCHVGHAWTADALLSARDREVESAIWVAVRSLTEKSRLAHQLAEKATSIVVQQRYSDMAAETDKALAVLRERLALVEDGFRTPDD</sequence>
<feature type="active site" evidence="4">
    <location>
        <position position="18"/>
    </location>
</feature>
<gene>
    <name evidence="6" type="ORF">MJO55_13620</name>
</gene>
<dbReference type="EMBL" id="CP092427">
    <property type="protein sequence ID" value="ULP39345.1"/>
    <property type="molecule type" value="Genomic_DNA"/>
</dbReference>
<protein>
    <recommendedName>
        <fullName evidence="2">protein-glutamate methylesterase</fullName>
        <ecNumber evidence="2">3.1.1.61</ecNumber>
    </recommendedName>
</protein>
<dbReference type="PANTHER" id="PTHR42872:SF6">
    <property type="entry name" value="PROTEIN-GLUTAMATE METHYLESTERASE_PROTEIN-GLUTAMINE GLUTAMINASE"/>
    <property type="match status" value="1"/>
</dbReference>
<dbReference type="InterPro" id="IPR011247">
    <property type="entry name" value="Chemotax_prot-Glu_Me-esterase"/>
</dbReference>
<dbReference type="Proteomes" id="UP001055159">
    <property type="component" value="Chromosome"/>
</dbReference>
<dbReference type="CDD" id="cd16433">
    <property type="entry name" value="CheB"/>
    <property type="match status" value="1"/>
</dbReference>
<keyword evidence="4" id="KW-0145">Chemotaxis</keyword>
<comment type="catalytic activity">
    <reaction evidence="3">
        <text>[protein]-L-glutamate 5-O-methyl ester + H2O = L-glutamyl-[protein] + methanol + H(+)</text>
        <dbReference type="Rhea" id="RHEA:23236"/>
        <dbReference type="Rhea" id="RHEA-COMP:10208"/>
        <dbReference type="Rhea" id="RHEA-COMP:10311"/>
        <dbReference type="ChEBI" id="CHEBI:15377"/>
        <dbReference type="ChEBI" id="CHEBI:15378"/>
        <dbReference type="ChEBI" id="CHEBI:17790"/>
        <dbReference type="ChEBI" id="CHEBI:29973"/>
        <dbReference type="ChEBI" id="CHEBI:82795"/>
        <dbReference type="EC" id="3.1.1.61"/>
    </reaction>
</comment>
<accession>A0ABY3UQC7</accession>
<evidence type="ECO:0000256" key="1">
    <source>
        <dbReference type="ARBA" id="ARBA00022801"/>
    </source>
</evidence>
<dbReference type="SUPFAM" id="SSF52738">
    <property type="entry name" value="Methylesterase CheB, C-terminal domain"/>
    <property type="match status" value="1"/>
</dbReference>
<dbReference type="InterPro" id="IPR000673">
    <property type="entry name" value="Sig_transdc_resp-reg_Me-estase"/>
</dbReference>